<reference evidence="15 16" key="2">
    <citation type="submission" date="2019-01" db="EMBL/GenBank/DDBJ databases">
        <title>A chromosome length genome reference of the Java medaka (oryzias javanicus).</title>
        <authorList>
            <person name="Herpin A."/>
            <person name="Takehana Y."/>
            <person name="Naruse K."/>
            <person name="Ansai S."/>
            <person name="Kawaguchi M."/>
        </authorList>
    </citation>
    <scope>NUCLEOTIDE SEQUENCE [LARGE SCALE GENOMIC DNA]</scope>
    <source>
        <strain evidence="15">RS831</strain>
        <tissue evidence="15">Whole body</tissue>
    </source>
</reference>
<dbReference type="FunFam" id="2.60.40.60:FF:000011">
    <property type="entry name" value="Cadherin 1"/>
    <property type="match status" value="1"/>
</dbReference>
<dbReference type="PROSITE" id="PS50268">
    <property type="entry name" value="CADHERIN_2"/>
    <property type="match status" value="2"/>
</dbReference>
<keyword evidence="6" id="KW-0677">Repeat</keyword>
<evidence type="ECO:0000256" key="11">
    <source>
        <dbReference type="ARBA" id="ARBA00023136"/>
    </source>
</evidence>
<evidence type="ECO:0000256" key="10">
    <source>
        <dbReference type="ARBA" id="ARBA00022989"/>
    </source>
</evidence>
<dbReference type="PANTHER" id="PTHR24025">
    <property type="entry name" value="DESMOGLEIN FAMILY MEMBER"/>
    <property type="match status" value="1"/>
</dbReference>
<dbReference type="InterPro" id="IPR050971">
    <property type="entry name" value="Cadherin-domain_protein"/>
</dbReference>
<dbReference type="AlphaFoldDB" id="A0A3S2Q917"/>
<dbReference type="Gene3D" id="2.60.40.60">
    <property type="entry name" value="Cadherins"/>
    <property type="match status" value="2"/>
</dbReference>
<keyword evidence="11" id="KW-0472">Membrane</keyword>
<dbReference type="PANTHER" id="PTHR24025:SF29">
    <property type="entry name" value="DESMOGLEIN-2-LIKE-RELATED"/>
    <property type="match status" value="1"/>
</dbReference>
<keyword evidence="3" id="KW-1003">Cell membrane</keyword>
<dbReference type="GO" id="GO:0005509">
    <property type="term" value="F:calcium ion binding"/>
    <property type="evidence" value="ECO:0007669"/>
    <property type="project" value="UniProtKB-UniRule"/>
</dbReference>
<organism evidence="15 16">
    <name type="scientific">Oryzias javanicus</name>
    <name type="common">Javanese ricefish</name>
    <name type="synonym">Aplocheilus javanicus</name>
    <dbReference type="NCBI Taxonomy" id="123683"/>
    <lineage>
        <taxon>Eukaryota</taxon>
        <taxon>Metazoa</taxon>
        <taxon>Chordata</taxon>
        <taxon>Craniata</taxon>
        <taxon>Vertebrata</taxon>
        <taxon>Euteleostomi</taxon>
        <taxon>Actinopterygii</taxon>
        <taxon>Neopterygii</taxon>
        <taxon>Teleostei</taxon>
        <taxon>Neoteleostei</taxon>
        <taxon>Acanthomorphata</taxon>
        <taxon>Ovalentaria</taxon>
        <taxon>Atherinomorphae</taxon>
        <taxon>Beloniformes</taxon>
        <taxon>Adrianichthyidae</taxon>
        <taxon>Oryziinae</taxon>
        <taxon>Oryzias</taxon>
    </lineage>
</organism>
<evidence type="ECO:0000256" key="5">
    <source>
        <dbReference type="ARBA" id="ARBA00022723"/>
    </source>
</evidence>
<accession>A0A3S2Q917</accession>
<keyword evidence="10" id="KW-1133">Transmembrane helix</keyword>
<evidence type="ECO:0000313" key="15">
    <source>
        <dbReference type="EMBL" id="RVE74106.1"/>
    </source>
</evidence>
<dbReference type="GO" id="GO:0030057">
    <property type="term" value="C:desmosome"/>
    <property type="evidence" value="ECO:0007669"/>
    <property type="project" value="UniProtKB-SubCell"/>
</dbReference>
<protein>
    <recommendedName>
        <fullName evidence="14">Cadherin domain-containing protein</fullName>
    </recommendedName>
</protein>
<feature type="domain" description="Cadherin" evidence="14">
    <location>
        <begin position="106"/>
        <end position="198"/>
    </location>
</feature>
<evidence type="ECO:0000256" key="4">
    <source>
        <dbReference type="ARBA" id="ARBA00022692"/>
    </source>
</evidence>
<dbReference type="SUPFAM" id="SSF49313">
    <property type="entry name" value="Cadherin-like"/>
    <property type="match status" value="2"/>
</dbReference>
<evidence type="ECO:0000256" key="3">
    <source>
        <dbReference type="ARBA" id="ARBA00022475"/>
    </source>
</evidence>
<keyword evidence="7 13" id="KW-0106">Calcium</keyword>
<dbReference type="GO" id="GO:0005886">
    <property type="term" value="C:plasma membrane"/>
    <property type="evidence" value="ECO:0007669"/>
    <property type="project" value="UniProtKB-SubCell"/>
</dbReference>
<sequence>MTGRQIKEVGSSCLHIFGGGGSSLSLALRSRKSNLYIKCKCLRCEMLQPLRSRSFSDMARLFQSALVILVLLQVGIVVRQTSGINLVKRSGRVLPLVLLKENKDYTKVTSISKICSDFHQGKNVEYYLEGPGANQKPYNAFVVNHENGDVRVTKIFDREEIDTYVMKGIAKYPNGLDAERPIELRVKVEDENDNDPVFPDMSPVDVYELSPTGTFVVKVNATDADEPGNKNSELAYTLISQNPSHDMFRIDNSGVVSVKNSILDREICAQYNLTVQVQDLNGEDGGRTATGVVTINVLDREDI</sequence>
<dbReference type="EMBL" id="CM012440">
    <property type="protein sequence ID" value="RVE74106.1"/>
    <property type="molecule type" value="Genomic_DNA"/>
</dbReference>
<dbReference type="Proteomes" id="UP000283210">
    <property type="component" value="Chromosome 4"/>
</dbReference>
<evidence type="ECO:0000256" key="9">
    <source>
        <dbReference type="ARBA" id="ARBA00022949"/>
    </source>
</evidence>
<comment type="subcellular location">
    <subcellularLocation>
        <location evidence="2">Cell junction</location>
        <location evidence="2">Desmosome</location>
    </subcellularLocation>
    <subcellularLocation>
        <location evidence="1">Cell membrane</location>
    </subcellularLocation>
</comment>
<keyword evidence="5" id="KW-0479">Metal-binding</keyword>
<dbReference type="InterPro" id="IPR015919">
    <property type="entry name" value="Cadherin-like_sf"/>
</dbReference>
<dbReference type="CDD" id="cd11304">
    <property type="entry name" value="Cadherin_repeat"/>
    <property type="match status" value="2"/>
</dbReference>
<dbReference type="FunFam" id="2.60.40.60:FF:000068">
    <property type="entry name" value="Desmoglein 1"/>
    <property type="match status" value="1"/>
</dbReference>
<evidence type="ECO:0000256" key="1">
    <source>
        <dbReference type="ARBA" id="ARBA00004236"/>
    </source>
</evidence>
<dbReference type="OrthoDB" id="8961010at2759"/>
<dbReference type="PROSITE" id="PS00232">
    <property type="entry name" value="CADHERIN_1"/>
    <property type="match status" value="1"/>
</dbReference>
<proteinExistence type="predicted"/>
<evidence type="ECO:0000256" key="6">
    <source>
        <dbReference type="ARBA" id="ARBA00022737"/>
    </source>
</evidence>
<evidence type="ECO:0000256" key="2">
    <source>
        <dbReference type="ARBA" id="ARBA00004568"/>
    </source>
</evidence>
<keyword evidence="4" id="KW-0812">Transmembrane</keyword>
<evidence type="ECO:0000313" key="16">
    <source>
        <dbReference type="Proteomes" id="UP000283210"/>
    </source>
</evidence>
<dbReference type="InterPro" id="IPR002126">
    <property type="entry name" value="Cadherin-like_dom"/>
</dbReference>
<keyword evidence="9" id="KW-0965">Cell junction</keyword>
<keyword evidence="8" id="KW-0130">Cell adhesion</keyword>
<gene>
    <name evidence="15" type="ORF">OJAV_G00038140</name>
</gene>
<reference evidence="15 16" key="1">
    <citation type="submission" date="2018-11" db="EMBL/GenBank/DDBJ databases">
        <authorList>
            <person name="Lopez-Roques C."/>
            <person name="Donnadieu C."/>
            <person name="Bouchez O."/>
            <person name="Klopp C."/>
            <person name="Cabau C."/>
            <person name="Zahm M."/>
        </authorList>
    </citation>
    <scope>NUCLEOTIDE SEQUENCE [LARGE SCALE GENOMIC DNA]</scope>
    <source>
        <strain evidence="15">RS831</strain>
        <tissue evidence="15">Whole body</tissue>
    </source>
</reference>
<dbReference type="InterPro" id="IPR020894">
    <property type="entry name" value="Cadherin_CS"/>
</dbReference>
<dbReference type="PRINTS" id="PR00205">
    <property type="entry name" value="CADHERIN"/>
</dbReference>
<evidence type="ECO:0000256" key="12">
    <source>
        <dbReference type="ARBA" id="ARBA00023180"/>
    </source>
</evidence>
<name>A0A3S2Q917_ORYJA</name>
<evidence type="ECO:0000256" key="7">
    <source>
        <dbReference type="ARBA" id="ARBA00022837"/>
    </source>
</evidence>
<keyword evidence="12" id="KW-0325">Glycoprotein</keyword>
<keyword evidence="16" id="KW-1185">Reference proteome</keyword>
<dbReference type="SMART" id="SM00112">
    <property type="entry name" value="CA"/>
    <property type="match status" value="2"/>
</dbReference>
<evidence type="ECO:0000259" key="14">
    <source>
        <dbReference type="PROSITE" id="PS50268"/>
    </source>
</evidence>
<feature type="domain" description="Cadherin" evidence="14">
    <location>
        <begin position="198"/>
        <end position="302"/>
    </location>
</feature>
<dbReference type="GO" id="GO:0007156">
    <property type="term" value="P:homophilic cell adhesion via plasma membrane adhesion molecules"/>
    <property type="evidence" value="ECO:0007669"/>
    <property type="project" value="InterPro"/>
</dbReference>
<dbReference type="GO" id="GO:0009653">
    <property type="term" value="P:anatomical structure morphogenesis"/>
    <property type="evidence" value="ECO:0007669"/>
    <property type="project" value="UniProtKB-ARBA"/>
</dbReference>
<evidence type="ECO:0000256" key="8">
    <source>
        <dbReference type="ARBA" id="ARBA00022889"/>
    </source>
</evidence>
<evidence type="ECO:0000256" key="13">
    <source>
        <dbReference type="PROSITE-ProRule" id="PRU00043"/>
    </source>
</evidence>
<dbReference type="Pfam" id="PF00028">
    <property type="entry name" value="Cadherin"/>
    <property type="match status" value="2"/>
</dbReference>